<name>M4BA37_HYAAE</name>
<dbReference type="EMBL" id="JH598048">
    <property type="status" value="NOT_ANNOTATED_CDS"/>
    <property type="molecule type" value="Genomic_DNA"/>
</dbReference>
<dbReference type="Proteomes" id="UP000011713">
    <property type="component" value="Unassembled WGS sequence"/>
</dbReference>
<dbReference type="AlphaFoldDB" id="M4BA37"/>
<reference evidence="1" key="2">
    <citation type="submission" date="2015-06" db="UniProtKB">
        <authorList>
            <consortium name="EnsemblProtists"/>
        </authorList>
    </citation>
    <scope>IDENTIFICATION</scope>
    <source>
        <strain evidence="1">Emoy2</strain>
    </source>
</reference>
<organism evidence="1 2">
    <name type="scientific">Hyaloperonospora arabidopsidis (strain Emoy2)</name>
    <name type="common">Downy mildew agent</name>
    <name type="synonym">Peronospora arabidopsidis</name>
    <dbReference type="NCBI Taxonomy" id="559515"/>
    <lineage>
        <taxon>Eukaryota</taxon>
        <taxon>Sar</taxon>
        <taxon>Stramenopiles</taxon>
        <taxon>Oomycota</taxon>
        <taxon>Peronosporomycetes</taxon>
        <taxon>Peronosporales</taxon>
        <taxon>Peronosporaceae</taxon>
        <taxon>Hyaloperonospora</taxon>
    </lineage>
</organism>
<sequence>MGCRVQDYVKICLKFCGLEAFTSADALNRSIYFKGRRLYNSKQSPPRLHANVPALVSGSHKIMQEDIKMVVKRELLTSAHAQLKRMPVITKMLRNRNKYVLVYDNPVAGAAIEAEETLHARVSKRLFQ</sequence>
<dbReference type="InParanoid" id="M4BA37"/>
<accession>M4BA37</accession>
<evidence type="ECO:0000313" key="2">
    <source>
        <dbReference type="Proteomes" id="UP000011713"/>
    </source>
</evidence>
<evidence type="ECO:0000313" key="1">
    <source>
        <dbReference type="EnsemblProtists" id="HpaP803147"/>
    </source>
</evidence>
<dbReference type="EnsemblProtists" id="HpaT803147">
    <property type="protein sequence ID" value="HpaP803147"/>
    <property type="gene ID" value="HpaG803147"/>
</dbReference>
<protein>
    <submittedName>
        <fullName evidence="1">Uncharacterized protein</fullName>
    </submittedName>
</protein>
<dbReference type="HOGENOM" id="CLU_1963799_0_0_1"/>
<proteinExistence type="predicted"/>
<keyword evidence="2" id="KW-1185">Reference proteome</keyword>
<reference evidence="2" key="1">
    <citation type="journal article" date="2010" name="Science">
        <title>Signatures of adaptation to obligate biotrophy in the Hyaloperonospora arabidopsidis genome.</title>
        <authorList>
            <person name="Baxter L."/>
            <person name="Tripathy S."/>
            <person name="Ishaque N."/>
            <person name="Boot N."/>
            <person name="Cabral A."/>
            <person name="Kemen E."/>
            <person name="Thines M."/>
            <person name="Ah-Fong A."/>
            <person name="Anderson R."/>
            <person name="Badejoko W."/>
            <person name="Bittner-Eddy P."/>
            <person name="Boore J.L."/>
            <person name="Chibucos M.C."/>
            <person name="Coates M."/>
            <person name="Dehal P."/>
            <person name="Delehaunty K."/>
            <person name="Dong S."/>
            <person name="Downton P."/>
            <person name="Dumas B."/>
            <person name="Fabro G."/>
            <person name="Fronick C."/>
            <person name="Fuerstenberg S.I."/>
            <person name="Fulton L."/>
            <person name="Gaulin E."/>
            <person name="Govers F."/>
            <person name="Hughes L."/>
            <person name="Humphray S."/>
            <person name="Jiang R.H."/>
            <person name="Judelson H."/>
            <person name="Kamoun S."/>
            <person name="Kyung K."/>
            <person name="Meijer H."/>
            <person name="Minx P."/>
            <person name="Morris P."/>
            <person name="Nelson J."/>
            <person name="Phuntumart V."/>
            <person name="Qutob D."/>
            <person name="Rehmany A."/>
            <person name="Rougon-Cardoso A."/>
            <person name="Ryden P."/>
            <person name="Torto-Alalibo T."/>
            <person name="Studholme D."/>
            <person name="Wang Y."/>
            <person name="Win J."/>
            <person name="Wood J."/>
            <person name="Clifton S.W."/>
            <person name="Rogers J."/>
            <person name="Van den Ackerveken G."/>
            <person name="Jones J.D."/>
            <person name="McDowell J.M."/>
            <person name="Beynon J."/>
            <person name="Tyler B.M."/>
        </authorList>
    </citation>
    <scope>NUCLEOTIDE SEQUENCE [LARGE SCALE GENOMIC DNA]</scope>
    <source>
        <strain evidence="2">Emoy2</strain>
    </source>
</reference>
<dbReference type="VEuPathDB" id="FungiDB:HpaG803147"/>